<feature type="region of interest" description="Disordered" evidence="2">
    <location>
        <begin position="170"/>
        <end position="209"/>
    </location>
</feature>
<dbReference type="InterPro" id="IPR035892">
    <property type="entry name" value="C2_domain_sf"/>
</dbReference>
<dbReference type="eggNOG" id="KOG3639">
    <property type="taxonomic scope" value="Eukaryota"/>
</dbReference>
<dbReference type="OrthoDB" id="2162143at2759"/>
<dbReference type="Pfam" id="PF00168">
    <property type="entry name" value="C2"/>
    <property type="match status" value="1"/>
</dbReference>
<dbReference type="VEuPathDB" id="FungiDB:BDEG_26071"/>
<dbReference type="InterPro" id="IPR000008">
    <property type="entry name" value="C2_dom"/>
</dbReference>
<dbReference type="GO" id="GO:0035869">
    <property type="term" value="C:ciliary transition zone"/>
    <property type="evidence" value="ECO:0007669"/>
    <property type="project" value="TreeGrafter"/>
</dbReference>
<dbReference type="Proteomes" id="UP000077115">
    <property type="component" value="Unassembled WGS sequence"/>
</dbReference>
<evidence type="ECO:0000313" key="4">
    <source>
        <dbReference type="EMBL" id="OAJ42644.1"/>
    </source>
</evidence>
<feature type="domain" description="C2" evidence="3">
    <location>
        <begin position="1133"/>
        <end position="1295"/>
    </location>
</feature>
<name>A0A177WSK8_BATDL</name>
<reference evidence="4 5" key="1">
    <citation type="submission" date="2006-10" db="EMBL/GenBank/DDBJ databases">
        <title>The Genome Sequence of Batrachochytrium dendrobatidis JEL423.</title>
        <authorList>
            <consortium name="The Broad Institute Genome Sequencing Platform"/>
            <person name="Birren B."/>
            <person name="Lander E."/>
            <person name="Galagan J."/>
            <person name="Cuomo C."/>
            <person name="Devon K."/>
            <person name="Jaffe D."/>
            <person name="Butler J."/>
            <person name="Alvarez P."/>
            <person name="Gnerre S."/>
            <person name="Grabherr M."/>
            <person name="Kleber M."/>
            <person name="Mauceli E."/>
            <person name="Brockman W."/>
            <person name="Young S."/>
            <person name="LaButti K."/>
            <person name="Sykes S."/>
            <person name="DeCaprio D."/>
            <person name="Crawford M."/>
            <person name="Koehrsen M."/>
            <person name="Engels R."/>
            <person name="Montgomery P."/>
            <person name="Pearson M."/>
            <person name="Howarth C."/>
            <person name="Larson L."/>
            <person name="White J."/>
            <person name="O'Leary S."/>
            <person name="Kodira C."/>
            <person name="Zeng Q."/>
            <person name="Yandava C."/>
            <person name="Alvarado L."/>
            <person name="Longcore J."/>
            <person name="James T."/>
        </authorList>
    </citation>
    <scope>NUCLEOTIDE SEQUENCE [LARGE SCALE GENOMIC DNA]</scope>
    <source>
        <strain evidence="4 5">JEL423</strain>
    </source>
</reference>
<evidence type="ECO:0000256" key="2">
    <source>
        <dbReference type="SAM" id="MobiDB-lite"/>
    </source>
</evidence>
<feature type="compositionally biased region" description="Polar residues" evidence="2">
    <location>
        <begin position="463"/>
        <end position="475"/>
    </location>
</feature>
<evidence type="ECO:0000259" key="3">
    <source>
        <dbReference type="PROSITE" id="PS50004"/>
    </source>
</evidence>
<evidence type="ECO:0000256" key="1">
    <source>
        <dbReference type="SAM" id="Coils"/>
    </source>
</evidence>
<protein>
    <recommendedName>
        <fullName evidence="3">C2 domain-containing protein</fullName>
    </recommendedName>
</protein>
<dbReference type="GO" id="GO:1905515">
    <property type="term" value="P:non-motile cilium assembly"/>
    <property type="evidence" value="ECO:0007669"/>
    <property type="project" value="TreeGrafter"/>
</dbReference>
<organism evidence="4 5">
    <name type="scientific">Batrachochytrium dendrobatidis (strain JEL423)</name>
    <dbReference type="NCBI Taxonomy" id="403673"/>
    <lineage>
        <taxon>Eukaryota</taxon>
        <taxon>Fungi</taxon>
        <taxon>Fungi incertae sedis</taxon>
        <taxon>Chytridiomycota</taxon>
        <taxon>Chytridiomycota incertae sedis</taxon>
        <taxon>Chytridiomycetes</taxon>
        <taxon>Rhizophydiales</taxon>
        <taxon>Rhizophydiales incertae sedis</taxon>
        <taxon>Batrachochytrium</taxon>
    </lineage>
</organism>
<dbReference type="Gene3D" id="2.60.40.150">
    <property type="entry name" value="C2 domain"/>
    <property type="match status" value="1"/>
</dbReference>
<reference evidence="4 5" key="2">
    <citation type="submission" date="2016-05" db="EMBL/GenBank/DDBJ databases">
        <title>Lineage-specific infection strategies underlie the spectrum of fungal disease in amphibians.</title>
        <authorList>
            <person name="Cuomo C.A."/>
            <person name="Farrer R.A."/>
            <person name="James T."/>
            <person name="Longcore J."/>
            <person name="Birren B."/>
        </authorList>
    </citation>
    <scope>NUCLEOTIDE SEQUENCE [LARGE SCALE GENOMIC DNA]</scope>
    <source>
        <strain evidence="4 5">JEL423</strain>
    </source>
</reference>
<dbReference type="InterPro" id="IPR052434">
    <property type="entry name" value="Tectonic-like_complex_comp"/>
</dbReference>
<dbReference type="STRING" id="403673.A0A177WSK8"/>
<dbReference type="GO" id="GO:1904491">
    <property type="term" value="P:protein localization to ciliary transition zone"/>
    <property type="evidence" value="ECO:0007669"/>
    <property type="project" value="TreeGrafter"/>
</dbReference>
<dbReference type="InterPro" id="IPR056290">
    <property type="entry name" value="CEPT76/DRC7_peptidase-like_dom"/>
</dbReference>
<dbReference type="SMART" id="SM00239">
    <property type="entry name" value="C2"/>
    <property type="match status" value="1"/>
</dbReference>
<accession>A0A177WSK8</accession>
<dbReference type="PROSITE" id="PS50004">
    <property type="entry name" value="C2"/>
    <property type="match status" value="1"/>
</dbReference>
<dbReference type="Pfam" id="PF24656">
    <property type="entry name" value="CEPT76_peptidase"/>
    <property type="match status" value="2"/>
</dbReference>
<gene>
    <name evidence="4" type="ORF">BDEG_26071</name>
</gene>
<keyword evidence="1" id="KW-0175">Coiled coil</keyword>
<sequence>MSSTLSATPNSEHAAVLERAKKRIKERRELNALLGIASARVQPTHLAHIKHGSTPSTFKIETVLNTSQKAAQESKHEQISPIVSTFTGHEKSPALSNNTSSYRQSLTYDPSTIPWPSKPSSPTTVEARFASIYKSKPSLTKPSSESDALSITKKSSLVMLNDSFSHSSRIETLANAQPKQTESKKSKKGKRRAKKKYEDDQDQEPMKDQDVKQFLEETTVDVVNYVELKKWIPNWKLIIQEEAKMIFYPLTHPFKLPPTWLERIRIPEDEGLYVGTPPYMHASNVKTLCRRLEASEENNGEKWLGSTRQVVIESDPMQYIHYRPHRSVFSVKKMVFETDSNESLFSLNTSNGLYFDRQMPTIVSNQPHQLSQSAAEYLLIVDLVSLKFHEHPLMSEELRLSNEIMNIICIMRERKSANIVEFLTSKLKVLCNEYDEFKLTSPFSDLIARSAETSNIEKHDQKNQSYYDSDNLQTSLSQSNSKDMILSRLRGKGQKEQVRKARIHDETVRYNLLQDIQATRLLRDAEAQTDRLLEFRILKTWQDLKHLRATNNFSSTPLSLKIVVRSTIAHQDKNDLDQEVERELSELQDLHDIAYQRRKRAYEHEFKKQSSFSVLKSNDVSQKISRINIEAKDLAEITFSESPRSSLLNRDQITQEKMLDMNESADNQENSKQKLTAKKDSIIQDRSSMLELPTELKPKKFHAKRLKVGILKRLQASRRPPGSPILSFIQDYSHNTSDSIECSKTEVLRRREVDATYIYLRYFYNDKEVMRTVAKPIDPNSFSIHFNGIEDLSEANQLVKHLPHHAINPTDTKSAFGIKVLEAPRTMRVEVFETGVFGDVFAGEVHVPIPLLNDRAESLDRELRTLQFSGRPFNRDTRELGEHIKEHWISGSLQMSAAWSIYGSCSNTNPPKIQHQQCLDLTNAHGPPGLLNLPRFMEYVVDMKVDPNDPRNGDILKLKALVQSVSGPDDASAISFKEYWKSRNCMRLGLPAWLHRLTLYIGSEYELSNQKRLELLQARYRKEIYMKEPMPISSDDINEDMYQVIDPENVSVRSKSAIVSEINKLSSSAVFPSIDRAFSAGFLKRVRELQLVRKAKLARPISVSDFVREEQLVTSQEQQNPFEMLFALKRPLNPSRVNRTNVATTSPDSCRIVVQVLEGFNLPIRKSTLGYMKNANPKHTGSTIPEYVSPFVEISFQQHKLCTAIANGPNPQWNETIELDVDAPDNDFRPEALCETDIGTEMLYINLFDEILIDMIQDERERATSIHHRKERSWLGSLQIPFSTIWEQIRIDGKFKMSLPAQSLGYTTRTVESINIPGIQAGEEPLLHLFITLDPPLLQPHTLKLRFQSEETPHMLKYSSQWLLALEPFKRVVMSTSLDLQGKTRLICRFIRPQEPPATLPTIAHLRRFVSMIPYLPNRTAFGCECPLISNAQEIIQVGAANGIEHAILLCNFLLARGHDTFVVLGRGIPEGMTAYVMIKQKSDIPAGESCTYPKDGLYSTTPLIVKVENPVEPLRSFSNTKVNVQEWLIIHPVTGEEHNLQDPHIPLKEIGCVFNHENIWANIQPVATPQKTHFCLQDLKNWKPFFGTHFQRDNIKSVQPSRVQFPNVSPGFLADLELAMESAIVSNVEEWRKGRVTRWNRMCSRTFKSLLMRFEPAITSGIPISGILESSNELSSIGNIYKMHGFPLNIPFTDLAAVNSMVYNTAVFSNYAPGVEFSLAIHCYGYSKQFISVWIYFCSLVRNTI</sequence>
<dbReference type="InterPro" id="IPR028928">
    <property type="entry name" value="CC2D2AN-C2"/>
</dbReference>
<dbReference type="PANTHER" id="PTHR20837">
    <property type="entry name" value="CENTROSOMAL PROTEIN-RELATED"/>
    <property type="match status" value="1"/>
</dbReference>
<dbReference type="SUPFAM" id="SSF49562">
    <property type="entry name" value="C2 domain (Calcium/lipid-binding domain, CaLB)"/>
    <property type="match status" value="1"/>
</dbReference>
<dbReference type="Pfam" id="PF15625">
    <property type="entry name" value="CC2D2AN-C2"/>
    <property type="match status" value="2"/>
</dbReference>
<proteinExistence type="predicted"/>
<feature type="coiled-coil region" evidence="1">
    <location>
        <begin position="658"/>
        <end position="685"/>
    </location>
</feature>
<dbReference type="PANTHER" id="PTHR20837:SF0">
    <property type="entry name" value="COILED-COIL AND C2 DOMAIN-CONTAINING PROTEIN 2A"/>
    <property type="match status" value="1"/>
</dbReference>
<evidence type="ECO:0000313" key="5">
    <source>
        <dbReference type="Proteomes" id="UP000077115"/>
    </source>
</evidence>
<feature type="compositionally biased region" description="Basic residues" evidence="2">
    <location>
        <begin position="185"/>
        <end position="195"/>
    </location>
</feature>
<dbReference type="EMBL" id="DS022308">
    <property type="protein sequence ID" value="OAJ42644.1"/>
    <property type="molecule type" value="Genomic_DNA"/>
</dbReference>
<feature type="region of interest" description="Disordered" evidence="2">
    <location>
        <begin position="455"/>
        <end position="475"/>
    </location>
</feature>